<keyword evidence="3" id="KW-1185">Reference proteome</keyword>
<proteinExistence type="predicted"/>
<organism evidence="2 3">
    <name type="scientific">Brachybacterium sacelli</name>
    <dbReference type="NCBI Taxonomy" id="173364"/>
    <lineage>
        <taxon>Bacteria</taxon>
        <taxon>Bacillati</taxon>
        <taxon>Actinomycetota</taxon>
        <taxon>Actinomycetes</taxon>
        <taxon>Micrococcales</taxon>
        <taxon>Dermabacteraceae</taxon>
        <taxon>Brachybacterium</taxon>
    </lineage>
</organism>
<keyword evidence="1" id="KW-0472">Membrane</keyword>
<keyword evidence="1" id="KW-1133">Transmembrane helix</keyword>
<feature type="transmembrane region" description="Helical" evidence="1">
    <location>
        <begin position="70"/>
        <end position="92"/>
    </location>
</feature>
<dbReference type="RefSeq" id="WP_209905144.1">
    <property type="nucleotide sequence ID" value="NZ_BAAAJW010000001.1"/>
</dbReference>
<reference evidence="2 3" key="1">
    <citation type="submission" date="2021-03" db="EMBL/GenBank/DDBJ databases">
        <title>Sequencing the genomes of 1000 actinobacteria strains.</title>
        <authorList>
            <person name="Klenk H.-P."/>
        </authorList>
    </citation>
    <scope>NUCLEOTIDE SEQUENCE [LARGE SCALE GENOMIC DNA]</scope>
    <source>
        <strain evidence="2 3">DSM 14566</strain>
    </source>
</reference>
<dbReference type="EMBL" id="JAGIOD010000002">
    <property type="protein sequence ID" value="MBP2384275.1"/>
    <property type="molecule type" value="Genomic_DNA"/>
</dbReference>
<protein>
    <recommendedName>
        <fullName evidence="4">Integral membrane protein</fullName>
    </recommendedName>
</protein>
<comment type="caution">
    <text evidence="2">The sequence shown here is derived from an EMBL/GenBank/DDBJ whole genome shotgun (WGS) entry which is preliminary data.</text>
</comment>
<evidence type="ECO:0000256" key="1">
    <source>
        <dbReference type="SAM" id="Phobius"/>
    </source>
</evidence>
<keyword evidence="1" id="KW-0812">Transmembrane</keyword>
<name>A0ABS4X737_9MICO</name>
<accession>A0ABS4X737</accession>
<feature type="transmembrane region" description="Helical" evidence="1">
    <location>
        <begin position="12"/>
        <end position="32"/>
    </location>
</feature>
<evidence type="ECO:0000313" key="3">
    <source>
        <dbReference type="Proteomes" id="UP001519290"/>
    </source>
</evidence>
<sequence>MTETAARSRGFEVVLIIVYGIFALSATARSLVQILRDFSFAPVAYVFSLLAALTYIAVTAVLVRRGRRSPLALALCLIELVGVLVVGMLSVFDAALFTDDTVWSGFGEGYGYVPLLLPVVALTYILRARWKHHQGPRDRASSR</sequence>
<evidence type="ECO:0008006" key="4">
    <source>
        <dbReference type="Google" id="ProtNLM"/>
    </source>
</evidence>
<gene>
    <name evidence="2" type="ORF">JOF43_004264</name>
</gene>
<feature type="transmembrane region" description="Helical" evidence="1">
    <location>
        <begin position="44"/>
        <end position="63"/>
    </location>
</feature>
<feature type="transmembrane region" description="Helical" evidence="1">
    <location>
        <begin position="112"/>
        <end position="130"/>
    </location>
</feature>
<dbReference type="Proteomes" id="UP001519290">
    <property type="component" value="Unassembled WGS sequence"/>
</dbReference>
<evidence type="ECO:0000313" key="2">
    <source>
        <dbReference type="EMBL" id="MBP2384275.1"/>
    </source>
</evidence>